<evidence type="ECO:0000256" key="5">
    <source>
        <dbReference type="ARBA" id="ARBA00023136"/>
    </source>
</evidence>
<dbReference type="InterPro" id="IPR020846">
    <property type="entry name" value="MFS_dom"/>
</dbReference>
<feature type="transmembrane region" description="Helical" evidence="6">
    <location>
        <begin position="58"/>
        <end position="79"/>
    </location>
</feature>
<evidence type="ECO:0000259" key="7">
    <source>
        <dbReference type="PROSITE" id="PS50850"/>
    </source>
</evidence>
<feature type="transmembrane region" description="Helical" evidence="6">
    <location>
        <begin position="238"/>
        <end position="260"/>
    </location>
</feature>
<evidence type="ECO:0000313" key="8">
    <source>
        <dbReference type="EMBL" id="KPU45639.1"/>
    </source>
</evidence>
<dbReference type="RefSeq" id="WP_054873975.1">
    <property type="nucleotide sequence ID" value="NZ_LKET01000021.1"/>
</dbReference>
<dbReference type="Proteomes" id="UP000050326">
    <property type="component" value="Unassembled WGS sequence"/>
</dbReference>
<dbReference type="InterPro" id="IPR000849">
    <property type="entry name" value="Sugar_P_transporter"/>
</dbReference>
<keyword evidence="3 6" id="KW-0812">Transmembrane</keyword>
<dbReference type="GO" id="GO:0061513">
    <property type="term" value="F:glucose 6-phosphate:phosphate antiporter activity"/>
    <property type="evidence" value="ECO:0007669"/>
    <property type="project" value="TreeGrafter"/>
</dbReference>
<dbReference type="STRING" id="36849.OXPF_08720"/>
<dbReference type="PANTHER" id="PTHR43826">
    <property type="entry name" value="GLUCOSE-6-PHOSPHATE EXCHANGER SLC37A4"/>
    <property type="match status" value="1"/>
</dbReference>
<dbReference type="SUPFAM" id="SSF103473">
    <property type="entry name" value="MFS general substrate transporter"/>
    <property type="match status" value="1"/>
</dbReference>
<dbReference type="EMBL" id="LKET01000021">
    <property type="protein sequence ID" value="KPU45639.1"/>
    <property type="molecule type" value="Genomic_DNA"/>
</dbReference>
<feature type="transmembrane region" description="Helical" evidence="6">
    <location>
        <begin position="148"/>
        <end position="168"/>
    </location>
</feature>
<feature type="transmembrane region" description="Helical" evidence="6">
    <location>
        <begin position="272"/>
        <end position="292"/>
    </location>
</feature>
<dbReference type="GO" id="GO:0035435">
    <property type="term" value="P:phosphate ion transmembrane transport"/>
    <property type="evidence" value="ECO:0007669"/>
    <property type="project" value="TreeGrafter"/>
</dbReference>
<organism evidence="8 9">
    <name type="scientific">Oxobacter pfennigii</name>
    <dbReference type="NCBI Taxonomy" id="36849"/>
    <lineage>
        <taxon>Bacteria</taxon>
        <taxon>Bacillati</taxon>
        <taxon>Bacillota</taxon>
        <taxon>Clostridia</taxon>
        <taxon>Eubacteriales</taxon>
        <taxon>Clostridiaceae</taxon>
        <taxon>Oxobacter</taxon>
    </lineage>
</organism>
<keyword evidence="4 6" id="KW-1133">Transmembrane helix</keyword>
<feature type="transmembrane region" description="Helical" evidence="6">
    <location>
        <begin position="304"/>
        <end position="322"/>
    </location>
</feature>
<keyword evidence="5 6" id="KW-0472">Membrane</keyword>
<dbReference type="PROSITE" id="PS50850">
    <property type="entry name" value="MFS"/>
    <property type="match status" value="1"/>
</dbReference>
<accession>A0A0P8WSQ5</accession>
<feature type="transmembrane region" description="Helical" evidence="6">
    <location>
        <begin position="366"/>
        <end position="386"/>
    </location>
</feature>
<feature type="transmembrane region" description="Helical" evidence="6">
    <location>
        <begin position="91"/>
        <end position="109"/>
    </location>
</feature>
<keyword evidence="2" id="KW-0813">Transport</keyword>
<dbReference type="AlphaFoldDB" id="A0A0P8WSQ5"/>
<name>A0A0P8WSQ5_9CLOT</name>
<comment type="subcellular location">
    <subcellularLocation>
        <location evidence="1">Cell membrane</location>
        <topology evidence="1">Multi-pass membrane protein</topology>
    </subcellularLocation>
</comment>
<keyword evidence="9" id="KW-1185">Reference proteome</keyword>
<evidence type="ECO:0000256" key="2">
    <source>
        <dbReference type="ARBA" id="ARBA00022448"/>
    </source>
</evidence>
<gene>
    <name evidence="8" type="primary">exuT_1</name>
    <name evidence="8" type="ORF">OXPF_08720</name>
</gene>
<evidence type="ECO:0000256" key="1">
    <source>
        <dbReference type="ARBA" id="ARBA00004651"/>
    </source>
</evidence>
<feature type="domain" description="Major facilitator superfamily (MFS) profile" evidence="7">
    <location>
        <begin position="25"/>
        <end position="419"/>
    </location>
</feature>
<dbReference type="Gene3D" id="1.20.1250.20">
    <property type="entry name" value="MFS general substrate transporter like domains"/>
    <property type="match status" value="2"/>
</dbReference>
<feature type="transmembrane region" description="Helical" evidence="6">
    <location>
        <begin position="180"/>
        <end position="199"/>
    </location>
</feature>
<dbReference type="Pfam" id="PF07690">
    <property type="entry name" value="MFS_1"/>
    <property type="match status" value="1"/>
</dbReference>
<reference evidence="8 9" key="1">
    <citation type="submission" date="2015-09" db="EMBL/GenBank/DDBJ databases">
        <title>Genome sequence of Oxobacter pfennigii DSM 3222.</title>
        <authorList>
            <person name="Poehlein A."/>
            <person name="Bengelsdorf F.R."/>
            <person name="Schiel-Bengelsdorf B."/>
            <person name="Duerre P."/>
            <person name="Daniel R."/>
        </authorList>
    </citation>
    <scope>NUCLEOTIDE SEQUENCE [LARGE SCALE GENOMIC DNA]</scope>
    <source>
        <strain evidence="8 9">DSM 3222</strain>
    </source>
</reference>
<dbReference type="InterPro" id="IPR036259">
    <property type="entry name" value="MFS_trans_sf"/>
</dbReference>
<evidence type="ECO:0000256" key="4">
    <source>
        <dbReference type="ARBA" id="ARBA00022989"/>
    </source>
</evidence>
<evidence type="ECO:0000313" key="9">
    <source>
        <dbReference type="Proteomes" id="UP000050326"/>
    </source>
</evidence>
<proteinExistence type="predicted"/>
<dbReference type="PIRSF" id="PIRSF002808">
    <property type="entry name" value="Hexose_phosphate_transp"/>
    <property type="match status" value="1"/>
</dbReference>
<dbReference type="PANTHER" id="PTHR43826:SF3">
    <property type="entry name" value="GLUCOSE-6-PHOSPHATE EXCHANGER SLC37A4"/>
    <property type="match status" value="1"/>
</dbReference>
<feature type="transmembrane region" description="Helical" evidence="6">
    <location>
        <begin position="392"/>
        <end position="415"/>
    </location>
</feature>
<protein>
    <submittedName>
        <fullName evidence="8">Hexuronate transporter</fullName>
    </submittedName>
</protein>
<evidence type="ECO:0000256" key="6">
    <source>
        <dbReference type="SAM" id="Phobius"/>
    </source>
</evidence>
<sequence>MASPDVKPANASTEELPISWYSWVVAVLCLLSYAVSFVSRNVWSTALPVAAPSLGLSMTAAGGLMTAFYIGYVVSNFVTGPFIDKFGPRKVLAAASLVTGLFTLLIPLFPNYAMIFLLRIGAGIGSGPLFAGGVKFQLAWFPKKARATAMGLVMTGPSVGGAFASGILAPVIRTAGWQTAFTYGGIICLVVAVLTFLFAKERGAALVTKKPAASTSDAPAPKKQGLSAAKDVILNRSFLIGTIACFLSIGAGQGFTTWILVYLSQGRGFDLVAAGSIVAASQVVQMAGPTLSGIVSDFLKRRKPVCYIGSVGIAAVMISLAVFSDTGILWGVMLFRGLIGSFMGNNLNTLQAESAAGPHAGTAMGFYNGVAQLGSVIFPLGLGIVLDLTGNNYFIVWMTIAATYLLCGILISFMTEKKAEVAQPKSVTA</sequence>
<dbReference type="GO" id="GO:0005886">
    <property type="term" value="C:plasma membrane"/>
    <property type="evidence" value="ECO:0007669"/>
    <property type="project" value="UniProtKB-SubCell"/>
</dbReference>
<feature type="transmembrane region" description="Helical" evidence="6">
    <location>
        <begin position="20"/>
        <end position="38"/>
    </location>
</feature>
<dbReference type="OrthoDB" id="1673995at2"/>
<dbReference type="InterPro" id="IPR051337">
    <property type="entry name" value="OPA_Antiporter"/>
</dbReference>
<comment type="caution">
    <text evidence="8">The sequence shown here is derived from an EMBL/GenBank/DDBJ whole genome shotgun (WGS) entry which is preliminary data.</text>
</comment>
<evidence type="ECO:0000256" key="3">
    <source>
        <dbReference type="ARBA" id="ARBA00022692"/>
    </source>
</evidence>
<dbReference type="InterPro" id="IPR011701">
    <property type="entry name" value="MFS"/>
</dbReference>